<gene>
    <name evidence="1" type="ORF">QQS35_18755</name>
</gene>
<dbReference type="EMBL" id="JASTZU010000058">
    <property type="protein sequence ID" value="MDL4842479.1"/>
    <property type="molecule type" value="Genomic_DNA"/>
</dbReference>
<name>A0ABT7LAN8_9BACI</name>
<proteinExistence type="predicted"/>
<comment type="caution">
    <text evidence="1">The sequence shown here is derived from an EMBL/GenBank/DDBJ whole genome shotgun (WGS) entry which is preliminary data.</text>
</comment>
<keyword evidence="2" id="KW-1185">Reference proteome</keyword>
<dbReference type="Proteomes" id="UP001235343">
    <property type="component" value="Unassembled WGS sequence"/>
</dbReference>
<evidence type="ECO:0000313" key="2">
    <source>
        <dbReference type="Proteomes" id="UP001235343"/>
    </source>
</evidence>
<organism evidence="1 2">
    <name type="scientific">Aquibacillus rhizosphaerae</name>
    <dbReference type="NCBI Taxonomy" id="3051431"/>
    <lineage>
        <taxon>Bacteria</taxon>
        <taxon>Bacillati</taxon>
        <taxon>Bacillota</taxon>
        <taxon>Bacilli</taxon>
        <taxon>Bacillales</taxon>
        <taxon>Bacillaceae</taxon>
        <taxon>Aquibacillus</taxon>
    </lineage>
</organism>
<accession>A0ABT7LAN8</accession>
<dbReference type="RefSeq" id="WP_285933750.1">
    <property type="nucleotide sequence ID" value="NZ_JASTZU010000058.1"/>
</dbReference>
<evidence type="ECO:0000313" key="1">
    <source>
        <dbReference type="EMBL" id="MDL4842479.1"/>
    </source>
</evidence>
<protein>
    <recommendedName>
        <fullName evidence="3">Protein NO VEIN C-terminal domain-containing protein</fullName>
    </recommendedName>
</protein>
<sequence length="160" mass="18480">MPKLNSKLLVSDPFLMNEDEVNIAVANHLQALGFENVSYLHGNATGIDVKGYKDTWKIYVESKGSHANKHNKDIVFDTNQIKTHTYMQVCKLMEYDSLNQRNTLLAMANPDIPRIRERVQKIIKSIDSMRFIRLWVQQNGSVKVDFCEELREDLEKIGLL</sequence>
<reference evidence="1 2" key="1">
    <citation type="submission" date="2023-06" db="EMBL/GenBank/DDBJ databases">
        <title>Aquibacillus rhizosphaerae LR5S19.</title>
        <authorList>
            <person name="Sun J.-Q."/>
        </authorList>
    </citation>
    <scope>NUCLEOTIDE SEQUENCE [LARGE SCALE GENOMIC DNA]</scope>
    <source>
        <strain evidence="1 2">LR5S19</strain>
    </source>
</reference>
<evidence type="ECO:0008006" key="3">
    <source>
        <dbReference type="Google" id="ProtNLM"/>
    </source>
</evidence>